<dbReference type="InterPro" id="IPR008928">
    <property type="entry name" value="6-hairpin_glycosidase_sf"/>
</dbReference>
<gene>
    <name evidence="5" type="ORF">KHA93_12415</name>
</gene>
<accession>A0A942YM87</accession>
<keyword evidence="3 4" id="KW-0413">Isomerase</keyword>
<name>A0A942YM87_9BACI</name>
<dbReference type="InterPro" id="IPR012341">
    <property type="entry name" value="6hp_glycosidase-like_sf"/>
</dbReference>
<dbReference type="Gene3D" id="1.50.10.10">
    <property type="match status" value="1"/>
</dbReference>
<dbReference type="Pfam" id="PF07221">
    <property type="entry name" value="GlcNAc_2-epim"/>
    <property type="match status" value="1"/>
</dbReference>
<evidence type="ECO:0000256" key="4">
    <source>
        <dbReference type="HAMAP-Rule" id="MF_00929"/>
    </source>
</evidence>
<organism evidence="5 6">
    <name type="scientific">Lederbergia citrisecunda</name>
    <dbReference type="NCBI Taxonomy" id="2833583"/>
    <lineage>
        <taxon>Bacteria</taxon>
        <taxon>Bacillati</taxon>
        <taxon>Bacillota</taxon>
        <taxon>Bacilli</taxon>
        <taxon>Bacillales</taxon>
        <taxon>Bacillaceae</taxon>
        <taxon>Lederbergia</taxon>
    </lineage>
</organism>
<dbReference type="InterPro" id="IPR010819">
    <property type="entry name" value="AGE/CE"/>
</dbReference>
<comment type="function">
    <text evidence="4">Catalyzes the reversible epimerization of cellobiose to 4-O-beta-D-glucopyranosyl-D-mannose (Glc-Man).</text>
</comment>
<dbReference type="EC" id="5.1.3.11" evidence="4"/>
<dbReference type="PANTHER" id="PTHR15108">
    <property type="entry name" value="N-ACYLGLUCOSAMINE-2-EPIMERASE"/>
    <property type="match status" value="1"/>
</dbReference>
<dbReference type="AlphaFoldDB" id="A0A942YM87"/>
<comment type="similarity">
    <text evidence="2">Belongs to the N-acylglucosamine 2-epimerase family.</text>
</comment>
<reference evidence="5 6" key="1">
    <citation type="submission" date="2021-05" db="EMBL/GenBank/DDBJ databases">
        <title>Novel Bacillus species.</title>
        <authorList>
            <person name="Liu G."/>
        </authorList>
    </citation>
    <scope>NUCLEOTIDE SEQUENCE [LARGE SCALE GENOMIC DNA]</scope>
    <source>
        <strain evidence="5 6">FJAT-49732</strain>
    </source>
</reference>
<dbReference type="GO" id="GO:0047736">
    <property type="term" value="F:cellobiose epimerase activity"/>
    <property type="evidence" value="ECO:0007669"/>
    <property type="project" value="UniProtKB-UniRule"/>
</dbReference>
<dbReference type="InterPro" id="IPR028584">
    <property type="entry name" value="Cellobiose_2_epim"/>
</dbReference>
<evidence type="ECO:0000313" key="5">
    <source>
        <dbReference type="EMBL" id="MBS4200435.1"/>
    </source>
</evidence>
<dbReference type="GO" id="GO:0005975">
    <property type="term" value="P:carbohydrate metabolic process"/>
    <property type="evidence" value="ECO:0007669"/>
    <property type="project" value="InterPro"/>
</dbReference>
<dbReference type="RefSeq" id="WP_213111017.1">
    <property type="nucleotide sequence ID" value="NZ_JAGYPJ010000001.1"/>
</dbReference>
<dbReference type="SUPFAM" id="SSF48208">
    <property type="entry name" value="Six-hairpin glycosidases"/>
    <property type="match status" value="1"/>
</dbReference>
<dbReference type="HAMAP" id="MF_00929">
    <property type="entry name" value="Cellobiose_2_epim"/>
    <property type="match status" value="1"/>
</dbReference>
<comment type="catalytic activity">
    <reaction evidence="1 4">
        <text>D-cellobiose = beta-D-glucosyl-(1-&gt;4)-D-mannopyranose</text>
        <dbReference type="Rhea" id="RHEA:23384"/>
        <dbReference type="ChEBI" id="CHEBI:17057"/>
        <dbReference type="ChEBI" id="CHEBI:47931"/>
        <dbReference type="EC" id="5.1.3.11"/>
    </reaction>
</comment>
<evidence type="ECO:0000256" key="3">
    <source>
        <dbReference type="ARBA" id="ARBA00023235"/>
    </source>
</evidence>
<evidence type="ECO:0000313" key="6">
    <source>
        <dbReference type="Proteomes" id="UP000682713"/>
    </source>
</evidence>
<evidence type="ECO:0000256" key="2">
    <source>
        <dbReference type="ARBA" id="ARBA00008558"/>
    </source>
</evidence>
<dbReference type="EMBL" id="JAGYPJ010000001">
    <property type="protein sequence ID" value="MBS4200435.1"/>
    <property type="molecule type" value="Genomic_DNA"/>
</dbReference>
<protein>
    <recommendedName>
        <fullName evidence="4">Cellobiose 2-epimerase</fullName>
        <shortName evidence="4">CE</shortName>
        <ecNumber evidence="4">5.1.3.11</ecNumber>
    </recommendedName>
</protein>
<comment type="similarity">
    <text evidence="4">Belongs to the cellobiose 2-epimerase family.</text>
</comment>
<comment type="caution">
    <text evidence="5">The sequence shown here is derived from an EMBL/GenBank/DDBJ whole genome shotgun (WGS) entry which is preliminary data.</text>
</comment>
<dbReference type="Proteomes" id="UP000682713">
    <property type="component" value="Unassembled WGS sequence"/>
</dbReference>
<evidence type="ECO:0000256" key="1">
    <source>
        <dbReference type="ARBA" id="ARBA00001470"/>
    </source>
</evidence>
<keyword evidence="6" id="KW-1185">Reference proteome</keyword>
<proteinExistence type="inferred from homology"/>
<sequence length="391" mass="45905">MNQLKNEVAIELTEHILPFWLELQDSEYGGIYGLVDYDLNVDKKADKGGIVTARFLWTFSAAYRATGKPEYLKAAKKLFCFLKEKVYDHEFAGLYWLLDYRGNSKDTRKHVYTQSFGVYSCSEYYLASKDEEALELAKTIYFLIEEKGFNRENNAYREEFDREWNEMPNQMLSGNGLIAEITMNTHIHVLEAYTNLYKTWPAPELEERIENLLHILHEKIYIEDTKFLGVFFDKNWNNLINVKSFGHDIEASWLIDEAIKTIGIHNPKFNQMVIDIAYNIAGNAIEEDGALLNEQVDGEIDRTRVWWVQAEAAVGFYNAYERTRDQRFLKLTKDLWNYIKKYIIDERENGEWYSAVNSSGQPKEMNIVDPWKASYHNGRFCLELMKRIRGN</sequence>